<protein>
    <submittedName>
        <fullName evidence="1">NGRIS-9 transposase</fullName>
    </submittedName>
</protein>
<evidence type="ECO:0000313" key="1">
    <source>
        <dbReference type="EMBL" id="AFJ91407.1"/>
    </source>
</evidence>
<organism evidence="1">
    <name type="scientific">Rhizobium meliloti</name>
    <name type="common">Ensifer meliloti</name>
    <name type="synonym">Sinorhizobium meliloti</name>
    <dbReference type="NCBI Taxonomy" id="382"/>
    <lineage>
        <taxon>Bacteria</taxon>
        <taxon>Pseudomonadati</taxon>
        <taxon>Pseudomonadota</taxon>
        <taxon>Alphaproteobacteria</taxon>
        <taxon>Hyphomicrobiales</taxon>
        <taxon>Rhizobiaceae</taxon>
        <taxon>Sinorhizobium/Ensifer group</taxon>
        <taxon>Sinorhizobium</taxon>
    </lineage>
</organism>
<dbReference type="InterPro" id="IPR009057">
    <property type="entry name" value="Homeodomain-like_sf"/>
</dbReference>
<dbReference type="AlphaFoldDB" id="I2E1N9"/>
<reference evidence="1" key="1">
    <citation type="journal article" date="2012" name="Mol. Plant Microbe Interact.">
        <title>Rhizobial plasmids that cause impaired symbiotic nitrogen fixation and enhanced host invasion.</title>
        <authorList>
            <person name="Crook M.B."/>
            <person name="Lindsay D.P."/>
            <person name="Biggs M.B."/>
            <person name="Bentley J.S."/>
            <person name="Price J.C."/>
            <person name="Clement S.C."/>
            <person name="Clement M.J."/>
            <person name="Long S.R."/>
            <person name="Griffitts J.S."/>
        </authorList>
    </citation>
    <scope>NUCLEOTIDE SEQUENCE</scope>
    <source>
        <strain evidence="1">C017</strain>
        <plasmid evidence="1">pHRC017</plasmid>
    </source>
</reference>
<geneLocation type="plasmid" evidence="1">
    <name>pHRC017</name>
</geneLocation>
<proteinExistence type="predicted"/>
<name>I2E1N9_RHIML</name>
<accession>I2E1N9</accession>
<dbReference type="EMBL" id="JQ665880">
    <property type="protein sequence ID" value="AFJ91407.1"/>
    <property type="molecule type" value="Genomic_DNA"/>
</dbReference>
<keyword evidence="1" id="KW-0614">Plasmid</keyword>
<gene>
    <name evidence="1" type="ORF">pHRC017_0277</name>
</gene>
<dbReference type="SUPFAM" id="SSF46689">
    <property type="entry name" value="Homeodomain-like"/>
    <property type="match status" value="1"/>
</dbReference>
<dbReference type="Pfam" id="PF13551">
    <property type="entry name" value="HTH_29"/>
    <property type="match status" value="1"/>
</dbReference>
<sequence length="115" mass="12966">MIETKESVLGFHGFSNVRRSAKRSGITFDVTAAYRIRLEAIVANRGSPQKHVWRAEIILMSEDGLGTVAIMAATGKSQTCVWRWQERFIAERVDGLLRDKSRPPSTRNWLISSSC</sequence>